<evidence type="ECO:0000313" key="4">
    <source>
        <dbReference type="EMBL" id="KAG5955094.1"/>
    </source>
</evidence>
<dbReference type="PRINTS" id="PR00080">
    <property type="entry name" value="SDRFAMILY"/>
</dbReference>
<comment type="similarity">
    <text evidence="1 3">Belongs to the short-chain dehydrogenases/reductases (SDR) family.</text>
</comment>
<dbReference type="InterPro" id="IPR002347">
    <property type="entry name" value="SDR_fam"/>
</dbReference>
<evidence type="ECO:0000313" key="5">
    <source>
        <dbReference type="Proteomes" id="UP000742024"/>
    </source>
</evidence>
<proteinExistence type="inferred from homology"/>
<dbReference type="PRINTS" id="PR00081">
    <property type="entry name" value="GDHRDH"/>
</dbReference>
<dbReference type="EMBL" id="SRPR01000279">
    <property type="protein sequence ID" value="KAG5955094.1"/>
    <property type="molecule type" value="Genomic_DNA"/>
</dbReference>
<comment type="caution">
    <text evidence="4">The sequence shown here is derived from an EMBL/GenBank/DDBJ whole genome shotgun (WGS) entry which is preliminary data.</text>
</comment>
<dbReference type="Pfam" id="PF00106">
    <property type="entry name" value="adh_short"/>
    <property type="match status" value="1"/>
</dbReference>
<evidence type="ECO:0000256" key="1">
    <source>
        <dbReference type="ARBA" id="ARBA00006484"/>
    </source>
</evidence>
<dbReference type="Gene3D" id="3.40.50.720">
    <property type="entry name" value="NAD(P)-binding Rossmann-like Domain"/>
    <property type="match status" value="1"/>
</dbReference>
<dbReference type="PANTHER" id="PTHR44169:SF6">
    <property type="entry name" value="NADPH-DEPENDENT 1-ACYLDIHYDROXYACETONE PHOSPHATE REDUCTASE"/>
    <property type="match status" value="1"/>
</dbReference>
<gene>
    <name evidence="4" type="ORF">E4U57_003712</name>
</gene>
<name>A0ABQ7P9Z7_9HYPO</name>
<dbReference type="SUPFAM" id="SSF51735">
    <property type="entry name" value="NAD(P)-binding Rossmann-fold domains"/>
    <property type="match status" value="1"/>
</dbReference>
<dbReference type="InterPro" id="IPR036291">
    <property type="entry name" value="NAD(P)-bd_dom_sf"/>
</dbReference>
<protein>
    <submittedName>
        <fullName evidence="4">Uncharacterized protein</fullName>
    </submittedName>
</protein>
<keyword evidence="2" id="KW-0560">Oxidoreductase</keyword>
<organism evidence="4 5">
    <name type="scientific">Claviceps arundinis</name>
    <dbReference type="NCBI Taxonomy" id="1623583"/>
    <lineage>
        <taxon>Eukaryota</taxon>
        <taxon>Fungi</taxon>
        <taxon>Dikarya</taxon>
        <taxon>Ascomycota</taxon>
        <taxon>Pezizomycotina</taxon>
        <taxon>Sordariomycetes</taxon>
        <taxon>Hypocreomycetidae</taxon>
        <taxon>Hypocreales</taxon>
        <taxon>Clavicipitaceae</taxon>
        <taxon>Claviceps</taxon>
    </lineage>
</organism>
<accession>A0ABQ7P9Z7</accession>
<keyword evidence="5" id="KW-1185">Reference proteome</keyword>
<evidence type="ECO:0000256" key="3">
    <source>
        <dbReference type="RuleBase" id="RU000363"/>
    </source>
</evidence>
<dbReference type="Proteomes" id="UP000742024">
    <property type="component" value="Unassembled WGS sequence"/>
</dbReference>
<evidence type="ECO:0000256" key="2">
    <source>
        <dbReference type="ARBA" id="ARBA00023002"/>
    </source>
</evidence>
<sequence>MIRQIEAPKIVLITGCTPGGIGYALARAFHAKGHIVIATARREEVVRLLRNDGMIALLLEVANQDSITSCVDQVAKITDGQLDILINNAGLSHTIPAIDVDLDDARHTFETNFFAIVAMVKAFSRLLIRSRGQIVNISSIASVAPYVYSSIFCATKGALNAYSRTLRQELKPFGVSVTVVMAGQVKSQTNKTYRELPSDSVYSVVQELFRQKLRYSEETSRMTPDEFAERLVSRLLPGESGGFWRRFFLPSPSPPNWLWIGDRAGLVRFMRWFGEGLLDFVAYRKFGLYVLEARLKDR</sequence>
<dbReference type="PANTHER" id="PTHR44169">
    <property type="entry name" value="NADPH-DEPENDENT 1-ACYLDIHYDROXYACETONE PHOSPHATE REDUCTASE"/>
    <property type="match status" value="1"/>
</dbReference>
<reference evidence="4 5" key="1">
    <citation type="journal article" date="2020" name="bioRxiv">
        <title>Whole genome comparisons of ergot fungi reveals the divergence and evolution of species within the genus Claviceps are the result of varying mechanisms driving genome evolution and host range expansion.</title>
        <authorList>
            <person name="Wyka S.A."/>
            <person name="Mondo S.J."/>
            <person name="Liu M."/>
            <person name="Dettman J."/>
            <person name="Nalam V."/>
            <person name="Broders K.D."/>
        </authorList>
    </citation>
    <scope>NUCLEOTIDE SEQUENCE [LARGE SCALE GENOMIC DNA]</scope>
    <source>
        <strain evidence="4 5">LM583</strain>
    </source>
</reference>